<keyword evidence="1" id="KW-0547">Nucleotide-binding</keyword>
<evidence type="ECO:0000313" key="3">
    <source>
        <dbReference type="EMBL" id="CAD8987472.1"/>
    </source>
</evidence>
<dbReference type="AlphaFoldDB" id="A0A7S1MZ47"/>
<accession>A0A7S1MZ47</accession>
<dbReference type="GO" id="GO:0015937">
    <property type="term" value="P:coenzyme A biosynthetic process"/>
    <property type="evidence" value="ECO:0007669"/>
    <property type="project" value="InterPro"/>
</dbReference>
<sequence>MAQLNGIVHPLVARERTAMVHACEEQGASLVVIDVPLLFETKGESTVDATLVVTCSPEEQRRRVLERENMTEEKFEGIRKMQMSDEEKRRRATHVISTECSLQALEQEVANLVASLSS</sequence>
<name>A0A7S1MZ47_9EUKA</name>
<dbReference type="EMBL" id="HBFZ01000375">
    <property type="protein sequence ID" value="CAD8987472.1"/>
    <property type="molecule type" value="Transcribed_RNA"/>
</dbReference>
<evidence type="ECO:0000256" key="1">
    <source>
        <dbReference type="ARBA" id="ARBA00022741"/>
    </source>
</evidence>
<keyword evidence="2" id="KW-0067">ATP-binding</keyword>
<reference evidence="3" key="1">
    <citation type="submission" date="2021-01" db="EMBL/GenBank/DDBJ databases">
        <authorList>
            <person name="Corre E."/>
            <person name="Pelletier E."/>
            <person name="Niang G."/>
            <person name="Scheremetjew M."/>
            <person name="Finn R."/>
            <person name="Kale V."/>
            <person name="Holt S."/>
            <person name="Cochrane G."/>
            <person name="Meng A."/>
            <person name="Brown T."/>
            <person name="Cohen L."/>
        </authorList>
    </citation>
    <scope>NUCLEOTIDE SEQUENCE</scope>
    <source>
        <strain evidence="3">RCC1383</strain>
    </source>
</reference>
<dbReference type="InterPro" id="IPR001977">
    <property type="entry name" value="Depp_CoAkinase"/>
</dbReference>
<organism evidence="3">
    <name type="scientific">Phaeocystis cordata</name>
    <dbReference type="NCBI Taxonomy" id="118079"/>
    <lineage>
        <taxon>Eukaryota</taxon>
        <taxon>Haptista</taxon>
        <taxon>Haptophyta</taxon>
        <taxon>Prymnesiophyceae</taxon>
        <taxon>Phaeocystales</taxon>
        <taxon>Phaeocystaceae</taxon>
        <taxon>Phaeocystis</taxon>
    </lineage>
</organism>
<evidence type="ECO:0008006" key="4">
    <source>
        <dbReference type="Google" id="ProtNLM"/>
    </source>
</evidence>
<gene>
    <name evidence="3" type="ORF">PCOR1465_LOCUS256</name>
</gene>
<dbReference type="InterPro" id="IPR027417">
    <property type="entry name" value="P-loop_NTPase"/>
</dbReference>
<dbReference type="GO" id="GO:0005524">
    <property type="term" value="F:ATP binding"/>
    <property type="evidence" value="ECO:0007669"/>
    <property type="project" value="UniProtKB-KW"/>
</dbReference>
<evidence type="ECO:0000256" key="2">
    <source>
        <dbReference type="ARBA" id="ARBA00022840"/>
    </source>
</evidence>
<protein>
    <recommendedName>
        <fullName evidence="4">Dephospho-CoA kinase</fullName>
    </recommendedName>
</protein>
<dbReference type="GO" id="GO:0004140">
    <property type="term" value="F:dephospho-CoA kinase activity"/>
    <property type="evidence" value="ECO:0007669"/>
    <property type="project" value="InterPro"/>
</dbReference>
<dbReference type="PANTHER" id="PTHR10695:SF46">
    <property type="entry name" value="BIFUNCTIONAL COENZYME A SYNTHASE-RELATED"/>
    <property type="match status" value="1"/>
</dbReference>
<dbReference type="Gene3D" id="3.40.50.300">
    <property type="entry name" value="P-loop containing nucleotide triphosphate hydrolases"/>
    <property type="match status" value="1"/>
</dbReference>
<dbReference type="PROSITE" id="PS51219">
    <property type="entry name" value="DPCK"/>
    <property type="match status" value="1"/>
</dbReference>
<dbReference type="NCBIfam" id="TIGR00152">
    <property type="entry name" value="dephospho-CoA kinase"/>
    <property type="match status" value="1"/>
</dbReference>
<dbReference type="PANTHER" id="PTHR10695">
    <property type="entry name" value="DEPHOSPHO-COA KINASE-RELATED"/>
    <property type="match status" value="1"/>
</dbReference>
<dbReference type="Pfam" id="PF01121">
    <property type="entry name" value="CoaE"/>
    <property type="match status" value="1"/>
</dbReference>
<dbReference type="SUPFAM" id="SSF52540">
    <property type="entry name" value="P-loop containing nucleoside triphosphate hydrolases"/>
    <property type="match status" value="1"/>
</dbReference>
<dbReference type="CDD" id="cd02022">
    <property type="entry name" value="DPCK"/>
    <property type="match status" value="1"/>
</dbReference>
<proteinExistence type="predicted"/>